<accession>A0A6C2U7V1</accession>
<evidence type="ECO:0000313" key="5">
    <source>
        <dbReference type="EMBL" id="VGO15949.1"/>
    </source>
</evidence>
<protein>
    <submittedName>
        <fullName evidence="5">Putative ABC transporter ATP-binding protein YxlF</fullName>
    </submittedName>
</protein>
<proteinExistence type="predicted"/>
<dbReference type="InterPro" id="IPR003439">
    <property type="entry name" value="ABC_transporter-like_ATP-bd"/>
</dbReference>
<keyword evidence="2" id="KW-0547">Nucleotide-binding</keyword>
<organism evidence="5 6">
    <name type="scientific">Pontiella desulfatans</name>
    <dbReference type="NCBI Taxonomy" id="2750659"/>
    <lineage>
        <taxon>Bacteria</taxon>
        <taxon>Pseudomonadati</taxon>
        <taxon>Kiritimatiellota</taxon>
        <taxon>Kiritimatiellia</taxon>
        <taxon>Kiritimatiellales</taxon>
        <taxon>Pontiellaceae</taxon>
        <taxon>Pontiella</taxon>
    </lineage>
</organism>
<dbReference type="GO" id="GO:0005524">
    <property type="term" value="F:ATP binding"/>
    <property type="evidence" value="ECO:0007669"/>
    <property type="project" value="UniProtKB-KW"/>
</dbReference>
<dbReference type="SMART" id="SM00382">
    <property type="entry name" value="AAA"/>
    <property type="match status" value="1"/>
</dbReference>
<dbReference type="PANTHER" id="PTHR42939">
    <property type="entry name" value="ABC TRANSPORTER ATP-BINDING PROTEIN ALBC-RELATED"/>
    <property type="match status" value="1"/>
</dbReference>
<dbReference type="Pfam" id="PF00005">
    <property type="entry name" value="ABC_tran"/>
    <property type="match status" value="1"/>
</dbReference>
<dbReference type="InterPro" id="IPR027417">
    <property type="entry name" value="P-loop_NTPase"/>
</dbReference>
<reference evidence="5 6" key="1">
    <citation type="submission" date="2019-04" db="EMBL/GenBank/DDBJ databases">
        <authorList>
            <person name="Van Vliet M D."/>
        </authorList>
    </citation>
    <scope>NUCLEOTIDE SEQUENCE [LARGE SCALE GENOMIC DNA]</scope>
    <source>
        <strain evidence="5 6">F1</strain>
    </source>
</reference>
<dbReference type="Proteomes" id="UP000366872">
    <property type="component" value="Unassembled WGS sequence"/>
</dbReference>
<dbReference type="Gene3D" id="3.40.50.300">
    <property type="entry name" value="P-loop containing nucleotide triphosphate hydrolases"/>
    <property type="match status" value="1"/>
</dbReference>
<dbReference type="PANTHER" id="PTHR42939:SF1">
    <property type="entry name" value="ABC TRANSPORTER ATP-BINDING PROTEIN ALBC-RELATED"/>
    <property type="match status" value="1"/>
</dbReference>
<keyword evidence="3 5" id="KW-0067">ATP-binding</keyword>
<dbReference type="RefSeq" id="WP_136081511.1">
    <property type="nucleotide sequence ID" value="NZ_CAAHFG010000003.1"/>
</dbReference>
<dbReference type="EMBL" id="CAAHFG010000003">
    <property type="protein sequence ID" value="VGO15949.1"/>
    <property type="molecule type" value="Genomic_DNA"/>
</dbReference>
<evidence type="ECO:0000256" key="3">
    <source>
        <dbReference type="ARBA" id="ARBA00022840"/>
    </source>
</evidence>
<dbReference type="InterPro" id="IPR003593">
    <property type="entry name" value="AAA+_ATPase"/>
</dbReference>
<sequence>MKTVIEANGLCATFQHKKQVHKALDEVSFTVEAGKTVGFIGPNGAGKTTALHVLLGFLSPDSGTAQLLGKDASSAESRSQIGYLSEHPECYKYMTAREYLEMTAKLFDIPKSERKERVDHLLNEVELIAHANKRIATYSRGMLQRIGLAQALINDPDLLILDEPTNGLDPLGRMKIRKLIEQLKARGKTIFFSSHELSEIETVCDEIIMIANGRIIRQGPVAELVGDKPNLEHYFLEALQQDAGQD</sequence>
<evidence type="ECO:0000256" key="1">
    <source>
        <dbReference type="ARBA" id="ARBA00022448"/>
    </source>
</evidence>
<feature type="domain" description="ABC transporter" evidence="4">
    <location>
        <begin position="5"/>
        <end position="237"/>
    </location>
</feature>
<dbReference type="PROSITE" id="PS50893">
    <property type="entry name" value="ABC_TRANSPORTER_2"/>
    <property type="match status" value="1"/>
</dbReference>
<name>A0A6C2U7V1_PONDE</name>
<dbReference type="SUPFAM" id="SSF52540">
    <property type="entry name" value="P-loop containing nucleoside triphosphate hydrolases"/>
    <property type="match status" value="1"/>
</dbReference>
<evidence type="ECO:0000256" key="2">
    <source>
        <dbReference type="ARBA" id="ARBA00022741"/>
    </source>
</evidence>
<dbReference type="GO" id="GO:0016887">
    <property type="term" value="F:ATP hydrolysis activity"/>
    <property type="evidence" value="ECO:0007669"/>
    <property type="project" value="InterPro"/>
</dbReference>
<evidence type="ECO:0000313" key="6">
    <source>
        <dbReference type="Proteomes" id="UP000366872"/>
    </source>
</evidence>
<keyword evidence="6" id="KW-1185">Reference proteome</keyword>
<dbReference type="AlphaFoldDB" id="A0A6C2U7V1"/>
<dbReference type="InterPro" id="IPR051782">
    <property type="entry name" value="ABC_Transporter_VariousFunc"/>
</dbReference>
<gene>
    <name evidence="5" type="primary">yxlF</name>
    <name evidence="5" type="ORF">PDESU_04538</name>
</gene>
<keyword evidence="1" id="KW-0813">Transport</keyword>
<evidence type="ECO:0000259" key="4">
    <source>
        <dbReference type="PROSITE" id="PS50893"/>
    </source>
</evidence>